<reference evidence="1" key="1">
    <citation type="submission" date="2018-12" db="EMBL/GenBank/DDBJ databases">
        <title>Three Rhizobium rhizogenes strains isolated from the same crown gall tumor carry diverse plasmids.</title>
        <authorList>
            <person name="Pulawska J."/>
            <person name="Kuzmanovic N."/>
        </authorList>
    </citation>
    <scope>NUCLEOTIDE SEQUENCE</scope>
    <source>
        <strain evidence="1">C5.7</strain>
        <plasmid evidence="1">pC5.7c</plasmid>
    </source>
</reference>
<name>A0A7S4ZSQ2_RHIRH</name>
<gene>
    <name evidence="1" type="ORF">pC5.7c_615</name>
</gene>
<dbReference type="EMBL" id="MK318969">
    <property type="protein sequence ID" value="QCL09482.1"/>
    <property type="molecule type" value="Genomic_DNA"/>
</dbReference>
<dbReference type="AlphaFoldDB" id="A0A7S4ZSQ2"/>
<protein>
    <submittedName>
        <fullName evidence="1">Uncharacterized protein</fullName>
    </submittedName>
</protein>
<accession>A0A7S4ZSQ2</accession>
<evidence type="ECO:0000313" key="1">
    <source>
        <dbReference type="EMBL" id="QCL09482.1"/>
    </source>
</evidence>
<organism evidence="1">
    <name type="scientific">Rhizobium rhizogenes</name>
    <name type="common">Agrobacterium rhizogenes</name>
    <dbReference type="NCBI Taxonomy" id="359"/>
    <lineage>
        <taxon>Bacteria</taxon>
        <taxon>Pseudomonadati</taxon>
        <taxon>Pseudomonadota</taxon>
        <taxon>Alphaproteobacteria</taxon>
        <taxon>Hyphomicrobiales</taxon>
        <taxon>Rhizobiaceae</taxon>
        <taxon>Rhizobium/Agrobacterium group</taxon>
        <taxon>Rhizobium</taxon>
    </lineage>
</organism>
<keyword evidence="1" id="KW-0614">Plasmid</keyword>
<sequence length="82" mass="9183">MLIIDDDVRTAIHEPDKDRQYADRIAVGLIELLADVRRVQAPTRQLGFLLYLSQCGLPGLLTFLDTASNLAPFTNQRVISTK</sequence>
<geneLocation type="plasmid" evidence="1">
    <name>pC5.7c</name>
</geneLocation>
<proteinExistence type="predicted"/>